<dbReference type="InterPro" id="IPR002738">
    <property type="entry name" value="RNase_P_p30"/>
</dbReference>
<evidence type="ECO:0000256" key="3">
    <source>
        <dbReference type="ARBA" id="ARBA00022694"/>
    </source>
</evidence>
<keyword evidence="4" id="KW-0472">Membrane</keyword>
<feature type="transmembrane region" description="Helical" evidence="4">
    <location>
        <begin position="6"/>
        <end position="25"/>
    </location>
</feature>
<dbReference type="Pfam" id="PF01876">
    <property type="entry name" value="RNase_P_p30"/>
    <property type="match status" value="1"/>
</dbReference>
<evidence type="ECO:0000256" key="2">
    <source>
        <dbReference type="ARBA" id="ARBA00007331"/>
    </source>
</evidence>
<evidence type="ECO:0000313" key="6">
    <source>
        <dbReference type="WBParaSite" id="Pan_g21026.t1"/>
    </source>
</evidence>
<keyword evidence="3" id="KW-0819">tRNA processing</keyword>
<evidence type="ECO:0000256" key="4">
    <source>
        <dbReference type="SAM" id="Phobius"/>
    </source>
</evidence>
<evidence type="ECO:0000313" key="5">
    <source>
        <dbReference type="Proteomes" id="UP000492821"/>
    </source>
</evidence>
<organism evidence="5 6">
    <name type="scientific">Panagrellus redivivus</name>
    <name type="common">Microworm</name>
    <dbReference type="NCBI Taxonomy" id="6233"/>
    <lineage>
        <taxon>Eukaryota</taxon>
        <taxon>Metazoa</taxon>
        <taxon>Ecdysozoa</taxon>
        <taxon>Nematoda</taxon>
        <taxon>Chromadorea</taxon>
        <taxon>Rhabditida</taxon>
        <taxon>Tylenchina</taxon>
        <taxon>Panagrolaimomorpha</taxon>
        <taxon>Panagrolaimoidea</taxon>
        <taxon>Panagrolaimidae</taxon>
        <taxon>Panagrellus</taxon>
    </lineage>
</organism>
<dbReference type="SUPFAM" id="SSF89550">
    <property type="entry name" value="PHP domain-like"/>
    <property type="match status" value="1"/>
</dbReference>
<keyword evidence="4" id="KW-1133">Transmembrane helix</keyword>
<dbReference type="PANTHER" id="PTHR13031">
    <property type="entry name" value="RIBONUCLEASE P SUBUNIT P30"/>
    <property type="match status" value="1"/>
</dbReference>
<dbReference type="AlphaFoldDB" id="A0A7E4VJU9"/>
<dbReference type="GO" id="GO:0008033">
    <property type="term" value="P:tRNA processing"/>
    <property type="evidence" value="ECO:0007669"/>
    <property type="project" value="UniProtKB-KW"/>
</dbReference>
<name>A0A7E4VJU9_PANRE</name>
<dbReference type="Proteomes" id="UP000492821">
    <property type="component" value="Unassembled WGS sequence"/>
</dbReference>
<accession>A0A7E4VJU9</accession>
<keyword evidence="5" id="KW-1185">Reference proteome</keyword>
<reference evidence="5" key="1">
    <citation type="journal article" date="2013" name="Genetics">
        <title>The draft genome and transcriptome of Panagrellus redivivus are shaped by the harsh demands of a free-living lifestyle.</title>
        <authorList>
            <person name="Srinivasan J."/>
            <person name="Dillman A.R."/>
            <person name="Macchietto M.G."/>
            <person name="Heikkinen L."/>
            <person name="Lakso M."/>
            <person name="Fracchia K.M."/>
            <person name="Antoshechkin I."/>
            <person name="Mortazavi A."/>
            <person name="Wong G."/>
            <person name="Sternberg P.W."/>
        </authorList>
    </citation>
    <scope>NUCLEOTIDE SEQUENCE [LARGE SCALE GENOMIC DNA]</scope>
    <source>
        <strain evidence="5">MT8872</strain>
    </source>
</reference>
<dbReference type="GO" id="GO:0003723">
    <property type="term" value="F:RNA binding"/>
    <property type="evidence" value="ECO:0007669"/>
    <property type="project" value="TreeGrafter"/>
</dbReference>
<comment type="similarity">
    <text evidence="2">Belongs to the eukaryotic/archaeal RNase P protein component 3 family.</text>
</comment>
<dbReference type="WBParaSite" id="Pan_g21026.t1">
    <property type="protein sequence ID" value="Pan_g21026.t1"/>
    <property type="gene ID" value="Pan_g21026"/>
</dbReference>
<dbReference type="PANTHER" id="PTHR13031:SF0">
    <property type="entry name" value="RIBONUCLEASE P PROTEIN SUBUNIT P30"/>
    <property type="match status" value="1"/>
</dbReference>
<dbReference type="GO" id="GO:0005655">
    <property type="term" value="C:nucleolar ribonuclease P complex"/>
    <property type="evidence" value="ECO:0007669"/>
    <property type="project" value="TreeGrafter"/>
</dbReference>
<comment type="subcellular location">
    <subcellularLocation>
        <location evidence="1">Nucleus</location>
    </subcellularLocation>
</comment>
<dbReference type="Gene3D" id="3.20.20.140">
    <property type="entry name" value="Metal-dependent hydrolases"/>
    <property type="match status" value="1"/>
</dbReference>
<sequence>MYVFDLLAITITVVLTMTIVSFFPTPSRLLRQSGRSSSDQSFGRLFGSSWLGVDSTSASLTQSGQALKSAHTMSEQRSKFNGFQFADLNLVHSGDVKRTTQLVGRALKMGYDAVAINIDVGDPFCGGVDKIVNEIHGEPVPKKKRKQMAKEANVSEHDAIPKPFKVDLATLDQTDLKVVEANGRVFRQFSRLTVTLSDTTSIHKLANHPRVKLYDLVAVRLADPTFLTTLSKKGDIVDIVTFPVSSSTKPCWLYQPKLIRAVAAEGLGFELTYGEALHESANRQLFISYGTTLAQTAGPKGNLFLSSGATDVIQIRGAYDVANFSCLINTPTSKGIHYVSTIPKAILLRSQARRLTLKGAWHVTDISAVPSKDKTPAEALKDLLKIEEFSKQAELKSGQQSADAMEVDA</sequence>
<proteinExistence type="inferred from homology"/>
<reference evidence="6" key="2">
    <citation type="submission" date="2020-10" db="UniProtKB">
        <authorList>
            <consortium name="WormBaseParasite"/>
        </authorList>
    </citation>
    <scope>IDENTIFICATION</scope>
</reference>
<dbReference type="InterPro" id="IPR016195">
    <property type="entry name" value="Pol/histidinol_Pase-like"/>
</dbReference>
<evidence type="ECO:0000256" key="1">
    <source>
        <dbReference type="ARBA" id="ARBA00004123"/>
    </source>
</evidence>
<protein>
    <submittedName>
        <fullName evidence="6">PHP domain-like protein</fullName>
    </submittedName>
</protein>
<keyword evidence="4" id="KW-0812">Transmembrane</keyword>